<keyword evidence="12" id="KW-0732">Signal</keyword>
<dbReference type="InterPro" id="IPR017972">
    <property type="entry name" value="Cyt_P450_CS"/>
</dbReference>
<feature type="binding site" description="axial binding residue" evidence="9">
    <location>
        <position position="424"/>
    </location>
    <ligand>
        <name>heme</name>
        <dbReference type="ChEBI" id="CHEBI:30413"/>
    </ligand>
    <ligandPart>
        <name>Fe</name>
        <dbReference type="ChEBI" id="CHEBI:18248"/>
    </ligandPart>
</feature>
<evidence type="ECO:0000256" key="10">
    <source>
        <dbReference type="RuleBase" id="RU000461"/>
    </source>
</evidence>
<dbReference type="InterPro" id="IPR001128">
    <property type="entry name" value="Cyt_P450"/>
</dbReference>
<keyword evidence="4 11" id="KW-0812">Transmembrane</keyword>
<feature type="chain" id="PRO_5041988969" evidence="12">
    <location>
        <begin position="20"/>
        <end position="475"/>
    </location>
</feature>
<dbReference type="PRINTS" id="PR00463">
    <property type="entry name" value="EP450I"/>
</dbReference>
<evidence type="ECO:0000313" key="14">
    <source>
        <dbReference type="Proteomes" id="UP001163823"/>
    </source>
</evidence>
<name>A0AAD7PVU9_QUISA</name>
<keyword evidence="8 9" id="KW-0408">Iron</keyword>
<feature type="transmembrane region" description="Helical" evidence="11">
    <location>
        <begin position="277"/>
        <end position="300"/>
    </location>
</feature>
<sequence>MKFFWQPVLLLFVIFLASSYFVHRRKIGGTKNLPPGSLGWPLVGETLQFICEKYENFFRKRMKKYSSEVFKTSILEEPTIVFCGPDANKHISANEPKLVKVWFPKSHISLFNMHLGKYQSPNPSTKMKKVTHSLVRTMGLLKPEGVMKHLGKIESITKQHIRTQWEGKEDVKVFMLVKALVLNLSCQFFLGLDDPDLASKLVVKFDHLQHGVQSVPVNFPGTTYNRALKAAATIREEIQLIIKEKCDALTKGAVVEDILADIIVAEQAGRYVSNVDIYNMIMGLMLASYMSVSNVITFMIKHIGQRPDICQKISSEQTEISRSKGSCKALDWESIQKMKYTWAVAQETMRLHPPTPSPFREAVADFTFGAFTIPKGWKILWAVNAANMSPEYFPDPENFDPSRFEGNGPAPYTFVPFGGGPRTCPGKDYARIVILTVIHNLVTKFKWEVLFPDEKITGTMLPIPAKGLPIRLHPI</sequence>
<dbReference type="Proteomes" id="UP001163823">
    <property type="component" value="Chromosome 4"/>
</dbReference>
<reference evidence="13" key="1">
    <citation type="journal article" date="2023" name="Science">
        <title>Elucidation of the pathway for biosynthesis of saponin adjuvants from the soapbark tree.</title>
        <authorList>
            <person name="Reed J."/>
            <person name="Orme A."/>
            <person name="El-Demerdash A."/>
            <person name="Owen C."/>
            <person name="Martin L.B.B."/>
            <person name="Misra R.C."/>
            <person name="Kikuchi S."/>
            <person name="Rejzek M."/>
            <person name="Martin A.C."/>
            <person name="Harkess A."/>
            <person name="Leebens-Mack J."/>
            <person name="Louveau T."/>
            <person name="Stephenson M.J."/>
            <person name="Osbourn A."/>
        </authorList>
    </citation>
    <scope>NUCLEOTIDE SEQUENCE</scope>
    <source>
        <strain evidence="13">S10</strain>
    </source>
</reference>
<comment type="subcellular location">
    <subcellularLocation>
        <location evidence="2">Membrane</location>
        <topology evidence="2">Single-pass membrane protein</topology>
    </subcellularLocation>
</comment>
<dbReference type="GO" id="GO:0020037">
    <property type="term" value="F:heme binding"/>
    <property type="evidence" value="ECO:0007669"/>
    <property type="project" value="InterPro"/>
</dbReference>
<organism evidence="13 14">
    <name type="scientific">Quillaja saponaria</name>
    <name type="common">Soap bark tree</name>
    <dbReference type="NCBI Taxonomy" id="32244"/>
    <lineage>
        <taxon>Eukaryota</taxon>
        <taxon>Viridiplantae</taxon>
        <taxon>Streptophyta</taxon>
        <taxon>Embryophyta</taxon>
        <taxon>Tracheophyta</taxon>
        <taxon>Spermatophyta</taxon>
        <taxon>Magnoliopsida</taxon>
        <taxon>eudicotyledons</taxon>
        <taxon>Gunneridae</taxon>
        <taxon>Pentapetalae</taxon>
        <taxon>rosids</taxon>
        <taxon>fabids</taxon>
        <taxon>Fabales</taxon>
        <taxon>Quillajaceae</taxon>
        <taxon>Quillaja</taxon>
    </lineage>
</organism>
<comment type="similarity">
    <text evidence="3 10">Belongs to the cytochrome P450 family.</text>
</comment>
<dbReference type="PANTHER" id="PTHR24286">
    <property type="entry name" value="CYTOCHROME P450 26"/>
    <property type="match status" value="1"/>
</dbReference>
<keyword evidence="11" id="KW-0472">Membrane</keyword>
<dbReference type="SUPFAM" id="SSF48264">
    <property type="entry name" value="Cytochrome P450"/>
    <property type="match status" value="1"/>
</dbReference>
<dbReference type="AlphaFoldDB" id="A0AAD7PVU9"/>
<dbReference type="Pfam" id="PF00067">
    <property type="entry name" value="p450"/>
    <property type="match status" value="1"/>
</dbReference>
<feature type="signal peptide" evidence="12">
    <location>
        <begin position="1"/>
        <end position="19"/>
    </location>
</feature>
<evidence type="ECO:0000256" key="9">
    <source>
        <dbReference type="PIRSR" id="PIRSR602401-1"/>
    </source>
</evidence>
<dbReference type="EMBL" id="JARAOO010000004">
    <property type="protein sequence ID" value="KAJ7970151.1"/>
    <property type="molecule type" value="Genomic_DNA"/>
</dbReference>
<evidence type="ECO:0000256" key="2">
    <source>
        <dbReference type="ARBA" id="ARBA00004167"/>
    </source>
</evidence>
<comment type="cofactor">
    <cofactor evidence="1 9">
        <name>heme</name>
        <dbReference type="ChEBI" id="CHEBI:30413"/>
    </cofactor>
</comment>
<evidence type="ECO:0000256" key="1">
    <source>
        <dbReference type="ARBA" id="ARBA00001971"/>
    </source>
</evidence>
<dbReference type="CDD" id="cd11043">
    <property type="entry name" value="CYP90-like"/>
    <property type="match status" value="1"/>
</dbReference>
<dbReference type="KEGG" id="qsa:O6P43_008378"/>
<keyword evidence="6 11" id="KW-1133">Transmembrane helix</keyword>
<keyword evidence="10" id="KW-0503">Monooxygenase</keyword>
<evidence type="ECO:0000256" key="8">
    <source>
        <dbReference type="ARBA" id="ARBA00023004"/>
    </source>
</evidence>
<dbReference type="GO" id="GO:0016125">
    <property type="term" value="P:sterol metabolic process"/>
    <property type="evidence" value="ECO:0007669"/>
    <property type="project" value="TreeGrafter"/>
</dbReference>
<accession>A0AAD7PVU9</accession>
<evidence type="ECO:0000256" key="6">
    <source>
        <dbReference type="ARBA" id="ARBA00022989"/>
    </source>
</evidence>
<dbReference type="Gene3D" id="1.10.630.10">
    <property type="entry name" value="Cytochrome P450"/>
    <property type="match status" value="1"/>
</dbReference>
<evidence type="ECO:0000256" key="7">
    <source>
        <dbReference type="ARBA" id="ARBA00023002"/>
    </source>
</evidence>
<dbReference type="InterPro" id="IPR036396">
    <property type="entry name" value="Cyt_P450_sf"/>
</dbReference>
<dbReference type="GO" id="GO:0016020">
    <property type="term" value="C:membrane"/>
    <property type="evidence" value="ECO:0007669"/>
    <property type="project" value="UniProtKB-SubCell"/>
</dbReference>
<protein>
    <submittedName>
        <fullName evidence="13">Cytochrome P450 family protein</fullName>
    </submittedName>
</protein>
<proteinExistence type="inferred from homology"/>
<dbReference type="FunFam" id="1.10.630.10:FF:000022">
    <property type="entry name" value="Taxadiene 5-alpha hydroxylase"/>
    <property type="match status" value="1"/>
</dbReference>
<gene>
    <name evidence="13" type="ORF">O6P43_008378</name>
</gene>
<keyword evidence="5 9" id="KW-0479">Metal-binding</keyword>
<evidence type="ECO:0000256" key="12">
    <source>
        <dbReference type="SAM" id="SignalP"/>
    </source>
</evidence>
<keyword evidence="9 10" id="KW-0349">Heme</keyword>
<comment type="caution">
    <text evidence="13">The sequence shown here is derived from an EMBL/GenBank/DDBJ whole genome shotgun (WGS) entry which is preliminary data.</text>
</comment>
<dbReference type="PROSITE" id="PS00086">
    <property type="entry name" value="CYTOCHROME_P450"/>
    <property type="match status" value="1"/>
</dbReference>
<keyword evidence="7 10" id="KW-0560">Oxidoreductase</keyword>
<evidence type="ECO:0000313" key="13">
    <source>
        <dbReference type="EMBL" id="KAJ7970151.1"/>
    </source>
</evidence>
<evidence type="ECO:0000256" key="5">
    <source>
        <dbReference type="ARBA" id="ARBA00022723"/>
    </source>
</evidence>
<evidence type="ECO:0000256" key="11">
    <source>
        <dbReference type="SAM" id="Phobius"/>
    </source>
</evidence>
<dbReference type="PRINTS" id="PR00385">
    <property type="entry name" value="P450"/>
</dbReference>
<dbReference type="GO" id="GO:0004497">
    <property type="term" value="F:monooxygenase activity"/>
    <property type="evidence" value="ECO:0007669"/>
    <property type="project" value="UniProtKB-KW"/>
</dbReference>
<dbReference type="GO" id="GO:0005506">
    <property type="term" value="F:iron ion binding"/>
    <property type="evidence" value="ECO:0007669"/>
    <property type="project" value="InterPro"/>
</dbReference>
<dbReference type="InterPro" id="IPR002401">
    <property type="entry name" value="Cyt_P450_E_grp-I"/>
</dbReference>
<dbReference type="PANTHER" id="PTHR24286:SF88">
    <property type="entry name" value="BETA-AMYRIN 28-OXIDASE-LIKE"/>
    <property type="match status" value="1"/>
</dbReference>
<evidence type="ECO:0000256" key="4">
    <source>
        <dbReference type="ARBA" id="ARBA00022692"/>
    </source>
</evidence>
<dbReference type="GO" id="GO:0016705">
    <property type="term" value="F:oxidoreductase activity, acting on paired donors, with incorporation or reduction of molecular oxygen"/>
    <property type="evidence" value="ECO:0007669"/>
    <property type="project" value="InterPro"/>
</dbReference>
<keyword evidence="14" id="KW-1185">Reference proteome</keyword>
<evidence type="ECO:0000256" key="3">
    <source>
        <dbReference type="ARBA" id="ARBA00010617"/>
    </source>
</evidence>